<evidence type="ECO:0000256" key="1">
    <source>
        <dbReference type="ARBA" id="ARBA00009437"/>
    </source>
</evidence>
<dbReference type="Pfam" id="PF03466">
    <property type="entry name" value="LysR_substrate"/>
    <property type="match status" value="1"/>
</dbReference>
<dbReference type="PANTHER" id="PTHR30346">
    <property type="entry name" value="TRANSCRIPTIONAL DUAL REGULATOR HCAR-RELATED"/>
    <property type="match status" value="1"/>
</dbReference>
<dbReference type="PANTHER" id="PTHR30346:SF26">
    <property type="entry name" value="HYDROGEN PEROXIDE-INDUCIBLE GENES ACTIVATOR"/>
    <property type="match status" value="1"/>
</dbReference>
<comment type="caution">
    <text evidence="7">The sequence shown here is derived from an EMBL/GenBank/DDBJ whole genome shotgun (WGS) entry which is preliminary data.</text>
</comment>
<dbReference type="InterPro" id="IPR036388">
    <property type="entry name" value="WH-like_DNA-bd_sf"/>
</dbReference>
<evidence type="ECO:0000313" key="8">
    <source>
        <dbReference type="Proteomes" id="UP001230207"/>
    </source>
</evidence>
<dbReference type="SUPFAM" id="SSF46785">
    <property type="entry name" value="Winged helix' DNA-binding domain"/>
    <property type="match status" value="1"/>
</dbReference>
<name>A0ABU0BVI5_9HYPH</name>
<evidence type="ECO:0000256" key="5">
    <source>
        <dbReference type="ARBA" id="ARBA00023163"/>
    </source>
</evidence>
<keyword evidence="8" id="KW-1185">Reference proteome</keyword>
<dbReference type="Pfam" id="PF00126">
    <property type="entry name" value="HTH_1"/>
    <property type="match status" value="1"/>
</dbReference>
<proteinExistence type="inferred from homology"/>
<evidence type="ECO:0000256" key="2">
    <source>
        <dbReference type="ARBA" id="ARBA00023015"/>
    </source>
</evidence>
<organism evidence="7 8">
    <name type="scientific">Pararhizobium capsulatum DSM 1112</name>
    <dbReference type="NCBI Taxonomy" id="1121113"/>
    <lineage>
        <taxon>Bacteria</taxon>
        <taxon>Pseudomonadati</taxon>
        <taxon>Pseudomonadota</taxon>
        <taxon>Alphaproteobacteria</taxon>
        <taxon>Hyphomicrobiales</taxon>
        <taxon>Rhizobiaceae</taxon>
        <taxon>Rhizobium/Agrobacterium group</taxon>
        <taxon>Pararhizobium</taxon>
    </lineage>
</organism>
<accession>A0ABU0BVI5</accession>
<feature type="domain" description="HTH lysR-type" evidence="6">
    <location>
        <begin position="4"/>
        <end position="61"/>
    </location>
</feature>
<reference evidence="7 8" key="1">
    <citation type="submission" date="2023-07" db="EMBL/GenBank/DDBJ databases">
        <title>Genomic Encyclopedia of Type Strains, Phase IV (KMG-IV): sequencing the most valuable type-strain genomes for metagenomic binning, comparative biology and taxonomic classification.</title>
        <authorList>
            <person name="Goeker M."/>
        </authorList>
    </citation>
    <scope>NUCLEOTIDE SEQUENCE [LARGE SCALE GENOMIC DNA]</scope>
    <source>
        <strain evidence="7 8">DSM 1112</strain>
    </source>
</reference>
<dbReference type="SUPFAM" id="SSF53850">
    <property type="entry name" value="Periplasmic binding protein-like II"/>
    <property type="match status" value="1"/>
</dbReference>
<evidence type="ECO:0000256" key="4">
    <source>
        <dbReference type="ARBA" id="ARBA00023159"/>
    </source>
</evidence>
<dbReference type="InterPro" id="IPR005119">
    <property type="entry name" value="LysR_subst-bd"/>
</dbReference>
<keyword evidence="2" id="KW-0805">Transcription regulation</keyword>
<dbReference type="Gene3D" id="1.10.10.10">
    <property type="entry name" value="Winged helix-like DNA-binding domain superfamily/Winged helix DNA-binding domain"/>
    <property type="match status" value="1"/>
</dbReference>
<evidence type="ECO:0000256" key="3">
    <source>
        <dbReference type="ARBA" id="ARBA00023125"/>
    </source>
</evidence>
<evidence type="ECO:0000259" key="6">
    <source>
        <dbReference type="PROSITE" id="PS50931"/>
    </source>
</evidence>
<dbReference type="EMBL" id="JAUSVF010000002">
    <property type="protein sequence ID" value="MDQ0322263.1"/>
    <property type="molecule type" value="Genomic_DNA"/>
</dbReference>
<dbReference type="InterPro" id="IPR036390">
    <property type="entry name" value="WH_DNA-bd_sf"/>
</dbReference>
<keyword evidence="5" id="KW-0804">Transcription</keyword>
<protein>
    <submittedName>
        <fullName evidence="7">LysR family hydrogen peroxide-inducible transcriptional activator</fullName>
    </submittedName>
</protein>
<dbReference type="InterPro" id="IPR000847">
    <property type="entry name" value="LysR_HTH_N"/>
</dbReference>
<dbReference type="Proteomes" id="UP001230207">
    <property type="component" value="Unassembled WGS sequence"/>
</dbReference>
<keyword evidence="3" id="KW-0238">DNA-binding</keyword>
<sequence>MKNVTLKQLRYFEALARDGRFRRAADACAISQPALSMQIKELEEDVGHDLFERSAREIKLTAFGETFALRVRDILAAVDELGDLVRASRDQLLIRLRIGIIPTVAPYLLPAIIKDLNSTFEGIQIEVRETQTARLVHELAQGNLDMAIVALPVSEPSLTELKLFEEEFVLVRKHEDEGKPVPEREALREMRLLLLEEGHCFREQALSFCKIGSTRPRELMEGSSLSTLVQMVSAGIGVTLIPEMAVPVETRSASVSISRFLNAPPSRTIGMIWRNASPLAKQLVHIADVVRRSADSMRRQAGTK</sequence>
<dbReference type="PRINTS" id="PR00039">
    <property type="entry name" value="HTHLYSR"/>
</dbReference>
<gene>
    <name evidence="7" type="ORF">QO002_004469</name>
</gene>
<dbReference type="PROSITE" id="PS50931">
    <property type="entry name" value="HTH_LYSR"/>
    <property type="match status" value="1"/>
</dbReference>
<comment type="similarity">
    <text evidence="1">Belongs to the LysR transcriptional regulatory family.</text>
</comment>
<keyword evidence="4" id="KW-0010">Activator</keyword>
<dbReference type="RefSeq" id="WP_307233821.1">
    <property type="nucleotide sequence ID" value="NZ_JAUSVF010000002.1"/>
</dbReference>
<dbReference type="Gene3D" id="3.40.190.10">
    <property type="entry name" value="Periplasmic binding protein-like II"/>
    <property type="match status" value="2"/>
</dbReference>
<dbReference type="CDD" id="cd08411">
    <property type="entry name" value="PBP2_OxyR"/>
    <property type="match status" value="1"/>
</dbReference>
<evidence type="ECO:0000313" key="7">
    <source>
        <dbReference type="EMBL" id="MDQ0322263.1"/>
    </source>
</evidence>